<accession>A0ABS6BU69</accession>
<keyword evidence="3" id="KW-1185">Reference proteome</keyword>
<protein>
    <recommendedName>
        <fullName evidence="1">DUF7922 domain-containing protein</fullName>
    </recommendedName>
</protein>
<feature type="domain" description="DUF7922" evidence="1">
    <location>
        <begin position="10"/>
        <end position="128"/>
    </location>
</feature>
<evidence type="ECO:0000313" key="2">
    <source>
        <dbReference type="EMBL" id="MBU3159534.1"/>
    </source>
</evidence>
<proteinExistence type="predicted"/>
<evidence type="ECO:0000259" key="1">
    <source>
        <dbReference type="Pfam" id="PF25538"/>
    </source>
</evidence>
<dbReference type="Proteomes" id="UP000776252">
    <property type="component" value="Unassembled WGS sequence"/>
</dbReference>
<dbReference type="Pfam" id="PF25538">
    <property type="entry name" value="DUF7922"/>
    <property type="match status" value="1"/>
</dbReference>
<sequence>MTPKKNYSRYFIILQEDEKGYSLESDKIPSGYAKLEMKNSKCKISYYVQNLRKEKQPYYMILICGKKDVNKIIKVGKLNIDDHGRVDIFHEYDMDNIADTGINAEKIIGAAIVKFLDNNVISIMSGFSTTEKPNEWKNYKLADSNKETKEARTDEVKNEFDEYEQSIEIIKVKSDEALKHLEVQEKVDKKVDAEQRIESNDILPIETQLNVDQILEKKVDIMQKASIENASLIKDPKKTEDEKVQIDQRDNTCDIEIPVQVEEGKLKSDFEEIIRDKDKKFCKENKKQKEYESNKKENNYYKAEYPKGAMGNFFKAAAQDFVEVPDFTKEIKWCKWYKVPVHNLENMYDLSDYNKYTIAYYPMICYYPYIRNYKSFMLGYKCDSSGKMKYIVYGIPGSRNKVHQPYGGKTGFVTWIADKGSDEMGHWLMFYDFKNSTVVVPIKK</sequence>
<organism evidence="2 3">
    <name type="scientific">Clostridium frigoris</name>
    <dbReference type="NCBI Taxonomy" id="205327"/>
    <lineage>
        <taxon>Bacteria</taxon>
        <taxon>Bacillati</taxon>
        <taxon>Bacillota</taxon>
        <taxon>Clostridia</taxon>
        <taxon>Eubacteriales</taxon>
        <taxon>Clostridiaceae</taxon>
        <taxon>Clostridium</taxon>
    </lineage>
</organism>
<dbReference type="InterPro" id="IPR057682">
    <property type="entry name" value="DUF7922"/>
</dbReference>
<evidence type="ECO:0000313" key="3">
    <source>
        <dbReference type="Proteomes" id="UP000776252"/>
    </source>
</evidence>
<comment type="caution">
    <text evidence="2">The sequence shown here is derived from an EMBL/GenBank/DDBJ whole genome shotgun (WGS) entry which is preliminary data.</text>
</comment>
<name>A0ABS6BU69_9CLOT</name>
<reference evidence="2 3" key="1">
    <citation type="submission" date="2021-06" db="EMBL/GenBank/DDBJ databases">
        <title>Clostridia strains as spoilage organisms.</title>
        <authorList>
            <person name="Wambui J."/>
            <person name="Stephan R."/>
            <person name="Stevens M.J.A."/>
        </authorList>
    </citation>
    <scope>NUCLEOTIDE SEQUENCE [LARGE SCALE GENOMIC DNA]</scope>
    <source>
        <strain evidence="2 3">DSM 14204</strain>
    </source>
</reference>
<gene>
    <name evidence="2" type="ORF">KPL37_07160</name>
</gene>
<dbReference type="EMBL" id="JAHLDV010000010">
    <property type="protein sequence ID" value="MBU3159534.1"/>
    <property type="molecule type" value="Genomic_DNA"/>
</dbReference>
<dbReference type="RefSeq" id="WP_216147195.1">
    <property type="nucleotide sequence ID" value="NZ_JAHLDV010000010.1"/>
</dbReference>